<dbReference type="Proteomes" id="UP000829685">
    <property type="component" value="Unassembled WGS sequence"/>
</dbReference>
<accession>A0A9P9WBQ4</accession>
<gene>
    <name evidence="1" type="ORF">JX265_011736</name>
</gene>
<dbReference type="AlphaFoldDB" id="A0A9P9WBQ4"/>
<protein>
    <submittedName>
        <fullName evidence="1">Uncharacterized protein</fullName>
    </submittedName>
</protein>
<comment type="caution">
    <text evidence="1">The sequence shown here is derived from an EMBL/GenBank/DDBJ whole genome shotgun (WGS) entry which is preliminary data.</text>
</comment>
<evidence type="ECO:0000313" key="1">
    <source>
        <dbReference type="EMBL" id="KAI1856224.1"/>
    </source>
</evidence>
<organism evidence="1 2">
    <name type="scientific">Neoarthrinium moseri</name>
    <dbReference type="NCBI Taxonomy" id="1658444"/>
    <lineage>
        <taxon>Eukaryota</taxon>
        <taxon>Fungi</taxon>
        <taxon>Dikarya</taxon>
        <taxon>Ascomycota</taxon>
        <taxon>Pezizomycotina</taxon>
        <taxon>Sordariomycetes</taxon>
        <taxon>Xylariomycetidae</taxon>
        <taxon>Amphisphaeriales</taxon>
        <taxon>Apiosporaceae</taxon>
        <taxon>Neoarthrinium</taxon>
    </lineage>
</organism>
<reference evidence="1" key="1">
    <citation type="submission" date="2021-03" db="EMBL/GenBank/DDBJ databases">
        <title>Revisited historic fungal species revealed as producer of novel bioactive compounds through whole genome sequencing and comparative genomics.</title>
        <authorList>
            <person name="Vignolle G.A."/>
            <person name="Hochenegger N."/>
            <person name="Mach R.L."/>
            <person name="Mach-Aigner A.R."/>
            <person name="Javad Rahimi M."/>
            <person name="Salim K.A."/>
            <person name="Chan C.M."/>
            <person name="Lim L.B.L."/>
            <person name="Cai F."/>
            <person name="Druzhinina I.S."/>
            <person name="U'Ren J.M."/>
            <person name="Derntl C."/>
        </authorList>
    </citation>
    <scope>NUCLEOTIDE SEQUENCE</scope>
    <source>
        <strain evidence="1">TUCIM 5799</strain>
    </source>
</reference>
<keyword evidence="2" id="KW-1185">Reference proteome</keyword>
<name>A0A9P9WBQ4_9PEZI</name>
<sequence>MVTLTSAPETIRSGTSQWFLGSVEYHGTTRKSLGRDVRRMLGPKHINTGFMVLGLRHARRKIALVSGTMEGSPGYRESLNYHSTLLQIEQRLPSAEISGAGATRKANKYASSPAGLSIRAHEFTV</sequence>
<evidence type="ECO:0000313" key="2">
    <source>
        <dbReference type="Proteomes" id="UP000829685"/>
    </source>
</evidence>
<proteinExistence type="predicted"/>
<dbReference type="EMBL" id="JAFIMR010000045">
    <property type="protein sequence ID" value="KAI1856224.1"/>
    <property type="molecule type" value="Genomic_DNA"/>
</dbReference>